<proteinExistence type="predicted"/>
<evidence type="ECO:0000256" key="4">
    <source>
        <dbReference type="ARBA" id="ARBA00023157"/>
    </source>
</evidence>
<evidence type="ECO:0000256" key="3">
    <source>
        <dbReference type="ARBA" id="ARBA00022825"/>
    </source>
</evidence>
<dbReference type="Pfam" id="PF00089">
    <property type="entry name" value="Trypsin"/>
    <property type="match status" value="1"/>
</dbReference>
<dbReference type="AlphaFoldDB" id="A0A2A4J7T9"/>
<keyword evidence="1" id="KW-0645">Protease</keyword>
<dbReference type="STRING" id="7102.A0A2A4J7T9"/>
<dbReference type="InterPro" id="IPR009003">
    <property type="entry name" value="Peptidase_S1_PA"/>
</dbReference>
<evidence type="ECO:0000256" key="2">
    <source>
        <dbReference type="ARBA" id="ARBA00022801"/>
    </source>
</evidence>
<dbReference type="InterPro" id="IPR001254">
    <property type="entry name" value="Trypsin_dom"/>
</dbReference>
<dbReference type="PANTHER" id="PTHR24276:SF91">
    <property type="entry name" value="AT26814P-RELATED"/>
    <property type="match status" value="1"/>
</dbReference>
<feature type="chain" id="PRO_5012155695" description="Peptidase S1 domain-containing protein" evidence="5">
    <location>
        <begin position="19"/>
        <end position="539"/>
    </location>
</feature>
<dbReference type="GO" id="GO:0004252">
    <property type="term" value="F:serine-type endopeptidase activity"/>
    <property type="evidence" value="ECO:0007669"/>
    <property type="project" value="InterPro"/>
</dbReference>
<gene>
    <name evidence="7" type="ORF">B5V51_5925</name>
</gene>
<feature type="domain" description="Peptidase S1" evidence="6">
    <location>
        <begin position="208"/>
        <end position="446"/>
    </location>
</feature>
<organism evidence="7">
    <name type="scientific">Heliothis virescens</name>
    <name type="common">Tobacco budworm moth</name>
    <dbReference type="NCBI Taxonomy" id="7102"/>
    <lineage>
        <taxon>Eukaryota</taxon>
        <taxon>Metazoa</taxon>
        <taxon>Ecdysozoa</taxon>
        <taxon>Arthropoda</taxon>
        <taxon>Hexapoda</taxon>
        <taxon>Insecta</taxon>
        <taxon>Pterygota</taxon>
        <taxon>Neoptera</taxon>
        <taxon>Endopterygota</taxon>
        <taxon>Lepidoptera</taxon>
        <taxon>Glossata</taxon>
        <taxon>Ditrysia</taxon>
        <taxon>Noctuoidea</taxon>
        <taxon>Noctuidae</taxon>
        <taxon>Heliothinae</taxon>
        <taxon>Heliothis</taxon>
    </lineage>
</organism>
<evidence type="ECO:0000313" key="7">
    <source>
        <dbReference type="EMBL" id="PCG67826.1"/>
    </source>
</evidence>
<dbReference type="PROSITE" id="PS50240">
    <property type="entry name" value="TRYPSIN_DOM"/>
    <property type="match status" value="1"/>
</dbReference>
<dbReference type="SMART" id="SM00020">
    <property type="entry name" value="Tryp_SPc"/>
    <property type="match status" value="1"/>
</dbReference>
<dbReference type="EMBL" id="NWSH01002623">
    <property type="protein sequence ID" value="PCG67826.1"/>
    <property type="molecule type" value="Genomic_DNA"/>
</dbReference>
<evidence type="ECO:0000256" key="1">
    <source>
        <dbReference type="ARBA" id="ARBA00022670"/>
    </source>
</evidence>
<protein>
    <recommendedName>
        <fullName evidence="6">Peptidase S1 domain-containing protein</fullName>
    </recommendedName>
</protein>
<evidence type="ECO:0000259" key="6">
    <source>
        <dbReference type="PROSITE" id="PS50240"/>
    </source>
</evidence>
<dbReference type="SUPFAM" id="SSF50494">
    <property type="entry name" value="Trypsin-like serine proteases"/>
    <property type="match status" value="1"/>
</dbReference>
<sequence length="539" mass="60684">MMRLILCITLLLCAYSKATDEIQHAPIEENNITVYDVSDKLVHLLGVDHEKERIKDLKAKLDTIGVYVVNHKLVADVLTNVTNETKLNETNFYQALNENDHFTFLFANDTKNLYLKLKEKMNRDDIMKIIAEKGQRKKLVKSARRMMQQEIPQHEHEEQINDVVDKMLGEIPYDDHKVKKNDSHLWDPQEELHEMKNYHENKLSGRRIFRGERTNIRIYPFMASVHLMGRFWCGAVLYTKDLMITSASCLQLMHNNRFFRENPRVLQVRIGSNHSRIGGEMIDVLMVYFHPGYNPRTLKCNLAVIRLRRQILFTHHVLTKCLPISPEPHTPAPTSQVLLLGWGVTKISQKMAYEPIFLQRKVLPVYPNSFCKEVYGDKFITETMFCAGTLTTGEGACDHDAGGPAILAGRLVGIISFGPAVCGFADAPTVFTLVGAYNDWIESVSESMAGYYTGHVRTTTTTKSPLGEFLATYRVGKAGHPKTTFLGPLTEPTEAGEDANLTTTTVVTTTTAVTTPVTAATGLRGGYESDGGWSIDVNN</sequence>
<dbReference type="PANTHER" id="PTHR24276">
    <property type="entry name" value="POLYSERASE-RELATED"/>
    <property type="match status" value="1"/>
</dbReference>
<comment type="caution">
    <text evidence="7">The sequence shown here is derived from an EMBL/GenBank/DDBJ whole genome shotgun (WGS) entry which is preliminary data.</text>
</comment>
<keyword evidence="3" id="KW-0720">Serine protease</keyword>
<accession>A0A2A4J7T9</accession>
<dbReference type="GO" id="GO:0006508">
    <property type="term" value="P:proteolysis"/>
    <property type="evidence" value="ECO:0007669"/>
    <property type="project" value="UniProtKB-KW"/>
</dbReference>
<feature type="signal peptide" evidence="5">
    <location>
        <begin position="1"/>
        <end position="18"/>
    </location>
</feature>
<dbReference type="InterPro" id="IPR050430">
    <property type="entry name" value="Peptidase_S1"/>
</dbReference>
<evidence type="ECO:0000256" key="5">
    <source>
        <dbReference type="SAM" id="SignalP"/>
    </source>
</evidence>
<keyword evidence="2" id="KW-0378">Hydrolase</keyword>
<dbReference type="InterPro" id="IPR043504">
    <property type="entry name" value="Peptidase_S1_PA_chymotrypsin"/>
</dbReference>
<name>A0A2A4J7T9_HELVI</name>
<keyword evidence="5" id="KW-0732">Signal</keyword>
<keyword evidence="4" id="KW-1015">Disulfide bond</keyword>
<dbReference type="Gene3D" id="2.40.10.10">
    <property type="entry name" value="Trypsin-like serine proteases"/>
    <property type="match status" value="1"/>
</dbReference>
<dbReference type="CDD" id="cd00190">
    <property type="entry name" value="Tryp_SPc"/>
    <property type="match status" value="1"/>
</dbReference>
<reference evidence="7" key="1">
    <citation type="submission" date="2017-09" db="EMBL/GenBank/DDBJ databases">
        <title>Contemporary evolution of a Lepidopteran species, Heliothis virescens, in response to modern agricultural practices.</title>
        <authorList>
            <person name="Fritz M.L."/>
            <person name="Deyonke A.M."/>
            <person name="Papanicolaou A."/>
            <person name="Micinski S."/>
            <person name="Westbrook J."/>
            <person name="Gould F."/>
        </authorList>
    </citation>
    <scope>NUCLEOTIDE SEQUENCE [LARGE SCALE GENOMIC DNA]</scope>
    <source>
        <strain evidence="7">HvINT-</strain>
        <tissue evidence="7">Whole body</tissue>
    </source>
</reference>